<gene>
    <name evidence="2" type="ORF">NBH00_11040</name>
</gene>
<dbReference type="Proteomes" id="UP001056035">
    <property type="component" value="Chromosome"/>
</dbReference>
<dbReference type="SUPFAM" id="SSF53474">
    <property type="entry name" value="alpha/beta-Hydrolases"/>
    <property type="match status" value="1"/>
</dbReference>
<reference evidence="2 3" key="1">
    <citation type="submission" date="2022-06" db="EMBL/GenBank/DDBJ databases">
        <title>Paraconexibacter antarcticus.</title>
        <authorList>
            <person name="Kim C.S."/>
        </authorList>
    </citation>
    <scope>NUCLEOTIDE SEQUENCE [LARGE SCALE GENOMIC DNA]</scope>
    <source>
        <strain evidence="2 3">02-257</strain>
    </source>
</reference>
<dbReference type="InterPro" id="IPR002925">
    <property type="entry name" value="Dienelactn_hydro"/>
</dbReference>
<dbReference type="Gene3D" id="3.40.50.1820">
    <property type="entry name" value="alpha/beta hydrolase"/>
    <property type="match status" value="1"/>
</dbReference>
<dbReference type="EMBL" id="CP098502">
    <property type="protein sequence ID" value="UTI66721.1"/>
    <property type="molecule type" value="Genomic_DNA"/>
</dbReference>
<sequence length="217" mass="23581">MHDALGLSDDIRSQADRLAASGYLALAPDLYAGDGLRCVLATLQASRSGGGRAYQHLEAARRSLSERPDCNGRVGIIGFCMGGGFAVHCAPQYEFQAASVNYGEVPKDAVERLRGACPIVASFGRRDLTLRGRAERLEHALTTLGIPHDIKEYPDAGHSFLNHIGGGPVIGTLLRVTHFDYHEPSADDAWSRIVAFFDEHLRNPRARTPTDDGEDRT</sequence>
<name>A0ABY5DZR8_9ACTN</name>
<evidence type="ECO:0000259" key="1">
    <source>
        <dbReference type="Pfam" id="PF01738"/>
    </source>
</evidence>
<keyword evidence="2" id="KW-0378">Hydrolase</keyword>
<accession>A0ABY5DZR8</accession>
<dbReference type="PANTHER" id="PTHR46623">
    <property type="entry name" value="CARBOXYMETHYLENEBUTENOLIDASE-RELATED"/>
    <property type="match status" value="1"/>
</dbReference>
<proteinExistence type="predicted"/>
<organism evidence="2 3">
    <name type="scientific">Paraconexibacter antarcticus</name>
    <dbReference type="NCBI Taxonomy" id="2949664"/>
    <lineage>
        <taxon>Bacteria</taxon>
        <taxon>Bacillati</taxon>
        <taxon>Actinomycetota</taxon>
        <taxon>Thermoleophilia</taxon>
        <taxon>Solirubrobacterales</taxon>
        <taxon>Paraconexibacteraceae</taxon>
        <taxon>Paraconexibacter</taxon>
    </lineage>
</organism>
<evidence type="ECO:0000313" key="3">
    <source>
        <dbReference type="Proteomes" id="UP001056035"/>
    </source>
</evidence>
<dbReference type="InterPro" id="IPR051049">
    <property type="entry name" value="Dienelactone_hydrolase-like"/>
</dbReference>
<dbReference type="Pfam" id="PF01738">
    <property type="entry name" value="DLH"/>
    <property type="match status" value="1"/>
</dbReference>
<protein>
    <submittedName>
        <fullName evidence="2">Dienelactone hydrolase family protein</fullName>
    </submittedName>
</protein>
<dbReference type="InterPro" id="IPR029058">
    <property type="entry name" value="AB_hydrolase_fold"/>
</dbReference>
<keyword evidence="3" id="KW-1185">Reference proteome</keyword>
<dbReference type="GO" id="GO:0016787">
    <property type="term" value="F:hydrolase activity"/>
    <property type="evidence" value="ECO:0007669"/>
    <property type="project" value="UniProtKB-KW"/>
</dbReference>
<dbReference type="PANTHER" id="PTHR46623:SF6">
    <property type="entry name" value="ALPHA_BETA-HYDROLASES SUPERFAMILY PROTEIN"/>
    <property type="match status" value="1"/>
</dbReference>
<evidence type="ECO:0000313" key="2">
    <source>
        <dbReference type="EMBL" id="UTI66721.1"/>
    </source>
</evidence>
<feature type="domain" description="Dienelactone hydrolase" evidence="1">
    <location>
        <begin position="1"/>
        <end position="200"/>
    </location>
</feature>